<evidence type="ECO:0000259" key="3">
    <source>
        <dbReference type="PROSITE" id="PS51186"/>
    </source>
</evidence>
<proteinExistence type="predicted"/>
<dbReference type="AlphaFoldDB" id="A0A7K1FS66"/>
<evidence type="ECO:0000256" key="2">
    <source>
        <dbReference type="ARBA" id="ARBA00023315"/>
    </source>
</evidence>
<sequence>MSTVGPRVPGTRIRDGRENDLPALGRIEDAAGELFRTVGMDAIADDPSPTPSALRPFLADGRLAVATIGGDRPVGYLTLEIVDGAAHVAQLSVDPAVGRRGLGTALLDHAARWALARDLHTLTLTTFRDVPWNAPYYRARGFVDLPDDARGPELTAIVAGEAAHGLAAWPRVCQIHRL</sequence>
<evidence type="ECO:0000256" key="1">
    <source>
        <dbReference type="ARBA" id="ARBA00022679"/>
    </source>
</evidence>
<dbReference type="Gene3D" id="3.40.630.30">
    <property type="match status" value="1"/>
</dbReference>
<reference evidence="4 5" key="1">
    <citation type="submission" date="2019-11" db="EMBL/GenBank/DDBJ databases">
        <authorList>
            <person name="Jiang L.-Q."/>
        </authorList>
    </citation>
    <scope>NUCLEOTIDE SEQUENCE [LARGE SCALE GENOMIC DNA]</scope>
    <source>
        <strain evidence="4 5">YIM 132087</strain>
    </source>
</reference>
<dbReference type="PANTHER" id="PTHR43800">
    <property type="entry name" value="PEPTIDYL-LYSINE N-ACETYLTRANSFERASE YJAB"/>
    <property type="match status" value="1"/>
</dbReference>
<keyword evidence="2" id="KW-0012">Acyltransferase</keyword>
<dbReference type="SUPFAM" id="SSF55729">
    <property type="entry name" value="Acyl-CoA N-acyltransferases (Nat)"/>
    <property type="match status" value="1"/>
</dbReference>
<accession>A0A7K1FS66</accession>
<name>A0A7K1FS66_9ACTN</name>
<gene>
    <name evidence="4" type="ORF">GIS00_23890</name>
</gene>
<dbReference type="Proteomes" id="UP000460221">
    <property type="component" value="Unassembled WGS sequence"/>
</dbReference>
<dbReference type="CDD" id="cd04301">
    <property type="entry name" value="NAT_SF"/>
    <property type="match status" value="1"/>
</dbReference>
<dbReference type="GO" id="GO:0016747">
    <property type="term" value="F:acyltransferase activity, transferring groups other than amino-acyl groups"/>
    <property type="evidence" value="ECO:0007669"/>
    <property type="project" value="InterPro"/>
</dbReference>
<keyword evidence="1 4" id="KW-0808">Transferase</keyword>
<dbReference type="Pfam" id="PF00583">
    <property type="entry name" value="Acetyltransf_1"/>
    <property type="match status" value="1"/>
</dbReference>
<feature type="domain" description="N-acetyltransferase" evidence="3">
    <location>
        <begin position="11"/>
        <end position="164"/>
    </location>
</feature>
<evidence type="ECO:0000313" key="4">
    <source>
        <dbReference type="EMBL" id="MTD16982.1"/>
    </source>
</evidence>
<comment type="caution">
    <text evidence="4">The sequence shown here is derived from an EMBL/GenBank/DDBJ whole genome shotgun (WGS) entry which is preliminary data.</text>
</comment>
<organism evidence="4 5">
    <name type="scientific">Nakamurella alba</name>
    <dbReference type="NCBI Taxonomy" id="2665158"/>
    <lineage>
        <taxon>Bacteria</taxon>
        <taxon>Bacillati</taxon>
        <taxon>Actinomycetota</taxon>
        <taxon>Actinomycetes</taxon>
        <taxon>Nakamurellales</taxon>
        <taxon>Nakamurellaceae</taxon>
        <taxon>Nakamurella</taxon>
    </lineage>
</organism>
<evidence type="ECO:0000313" key="5">
    <source>
        <dbReference type="Proteomes" id="UP000460221"/>
    </source>
</evidence>
<dbReference type="InterPro" id="IPR000182">
    <property type="entry name" value="GNAT_dom"/>
</dbReference>
<protein>
    <submittedName>
        <fullName evidence="4">GNAT family N-acetyltransferase</fullName>
    </submittedName>
</protein>
<dbReference type="EMBL" id="WLYK01000012">
    <property type="protein sequence ID" value="MTD16982.1"/>
    <property type="molecule type" value="Genomic_DNA"/>
</dbReference>
<dbReference type="PANTHER" id="PTHR43800:SF1">
    <property type="entry name" value="PEPTIDYL-LYSINE N-ACETYLTRANSFERASE YJAB"/>
    <property type="match status" value="1"/>
</dbReference>
<dbReference type="RefSeq" id="WP_154770980.1">
    <property type="nucleotide sequence ID" value="NZ_WLYK01000012.1"/>
</dbReference>
<keyword evidence="5" id="KW-1185">Reference proteome</keyword>
<dbReference type="InterPro" id="IPR016181">
    <property type="entry name" value="Acyl_CoA_acyltransferase"/>
</dbReference>
<dbReference type="PROSITE" id="PS51186">
    <property type="entry name" value="GNAT"/>
    <property type="match status" value="1"/>
</dbReference>